<dbReference type="CDD" id="cd14705">
    <property type="entry name" value="bZIP_Zip1"/>
    <property type="match status" value="1"/>
</dbReference>
<sequence length="318" mass="35174">MAFNGRRGPNISQFLRELHENPTLVENDPAFSMDDQDLSMFTNTEFFDLETGQNTDFQPQHNPHHPPKPGSESNSASSTVSPLSEDTMTTMADFTHMDFMTTGDFNFPDFGATYSSPTIPSYQDNLGNLHQPIQTGPPSVYSASSSVSHPHARSHHNPSYASTAPTPPRIAAAAEKRKADVLSHNPQQQAPRGAVSFEDQTRVAAEEDKRRRNTAASARFRIKKKQREQALEKSAKEMNDKVHALDNRIQQLETENKWLKSIVLEKNAGNEEFLGKLLEDFKSKHASGASSRSGTEAESETAVAVVSDEENETRDSSG</sequence>
<dbReference type="PANTHER" id="PTHR13044:SF14">
    <property type="entry name" value="CRYPTOCEPHAL, ISOFORM A"/>
    <property type="match status" value="1"/>
</dbReference>
<evidence type="ECO:0000259" key="8">
    <source>
        <dbReference type="PROSITE" id="PS50217"/>
    </source>
</evidence>
<protein>
    <recommendedName>
        <fullName evidence="8">BZIP domain-containing protein</fullName>
    </recommendedName>
</protein>
<feature type="region of interest" description="Disordered" evidence="7">
    <location>
        <begin position="131"/>
        <end position="216"/>
    </location>
</feature>
<evidence type="ECO:0000313" key="10">
    <source>
        <dbReference type="Proteomes" id="UP001583186"/>
    </source>
</evidence>
<keyword evidence="10" id="KW-1185">Reference proteome</keyword>
<accession>A0ABR3ZTF9</accession>
<keyword evidence="4" id="KW-0804">Transcription</keyword>
<keyword evidence="6" id="KW-0175">Coiled coil</keyword>
<dbReference type="PANTHER" id="PTHR13044">
    <property type="entry name" value="ACTIVATING TRANSCRIPTION FACTOR ATF 4/5"/>
    <property type="match status" value="1"/>
</dbReference>
<keyword evidence="2" id="KW-0805">Transcription regulation</keyword>
<evidence type="ECO:0000256" key="7">
    <source>
        <dbReference type="SAM" id="MobiDB-lite"/>
    </source>
</evidence>
<keyword evidence="3" id="KW-0238">DNA-binding</keyword>
<dbReference type="InterPro" id="IPR004827">
    <property type="entry name" value="bZIP"/>
</dbReference>
<organism evidence="9 10">
    <name type="scientific">Sporothrix stenoceras</name>
    <dbReference type="NCBI Taxonomy" id="5173"/>
    <lineage>
        <taxon>Eukaryota</taxon>
        <taxon>Fungi</taxon>
        <taxon>Dikarya</taxon>
        <taxon>Ascomycota</taxon>
        <taxon>Pezizomycotina</taxon>
        <taxon>Sordariomycetes</taxon>
        <taxon>Sordariomycetidae</taxon>
        <taxon>Ophiostomatales</taxon>
        <taxon>Ophiostomataceae</taxon>
        <taxon>Sporothrix</taxon>
    </lineage>
</organism>
<comment type="subcellular location">
    <subcellularLocation>
        <location evidence="1">Nucleus</location>
    </subcellularLocation>
</comment>
<dbReference type="Pfam" id="PF07716">
    <property type="entry name" value="bZIP_2"/>
    <property type="match status" value="1"/>
</dbReference>
<gene>
    <name evidence="9" type="ORF">Sste5346_000042</name>
</gene>
<dbReference type="PROSITE" id="PS50217">
    <property type="entry name" value="BZIP"/>
    <property type="match status" value="1"/>
</dbReference>
<feature type="compositionally biased region" description="Low complexity" evidence="7">
    <location>
        <begin position="137"/>
        <end position="149"/>
    </location>
</feature>
<feature type="domain" description="BZIP" evidence="8">
    <location>
        <begin position="207"/>
        <end position="266"/>
    </location>
</feature>
<feature type="region of interest" description="Disordered" evidence="7">
    <location>
        <begin position="53"/>
        <end position="84"/>
    </location>
</feature>
<name>A0ABR3ZTF9_9PEZI</name>
<feature type="region of interest" description="Disordered" evidence="7">
    <location>
        <begin position="283"/>
        <end position="318"/>
    </location>
</feature>
<evidence type="ECO:0000256" key="6">
    <source>
        <dbReference type="SAM" id="Coils"/>
    </source>
</evidence>
<proteinExistence type="predicted"/>
<feature type="coiled-coil region" evidence="6">
    <location>
        <begin position="228"/>
        <end position="255"/>
    </location>
</feature>
<dbReference type="Gene3D" id="1.20.5.170">
    <property type="match status" value="1"/>
</dbReference>
<feature type="compositionally biased region" description="Polar residues" evidence="7">
    <location>
        <begin position="71"/>
        <end position="84"/>
    </location>
</feature>
<dbReference type="PROSITE" id="PS00036">
    <property type="entry name" value="BZIP_BASIC"/>
    <property type="match status" value="1"/>
</dbReference>
<reference evidence="9 10" key="1">
    <citation type="journal article" date="2024" name="IMA Fungus">
        <title>IMA Genome - F19 : A genome assembly and annotation guide to empower mycologists, including annotated draft genome sequences of Ceratocystis pirilliformis, Diaporthe australafricana, Fusarium ophioides, Paecilomyces lecythidis, and Sporothrix stenoceras.</title>
        <authorList>
            <person name="Aylward J."/>
            <person name="Wilson A.M."/>
            <person name="Visagie C.M."/>
            <person name="Spraker J."/>
            <person name="Barnes I."/>
            <person name="Buitendag C."/>
            <person name="Ceriani C."/>
            <person name="Del Mar Angel L."/>
            <person name="du Plessis D."/>
            <person name="Fuchs T."/>
            <person name="Gasser K."/>
            <person name="Kramer D."/>
            <person name="Li W."/>
            <person name="Munsamy K."/>
            <person name="Piso A."/>
            <person name="Price J.L."/>
            <person name="Sonnekus B."/>
            <person name="Thomas C."/>
            <person name="van der Nest A."/>
            <person name="van Dijk A."/>
            <person name="van Heerden A."/>
            <person name="van Vuuren N."/>
            <person name="Yilmaz N."/>
            <person name="Duong T.A."/>
            <person name="van der Merwe N.A."/>
            <person name="Wingfield M.J."/>
            <person name="Wingfield B.D."/>
        </authorList>
    </citation>
    <scope>NUCLEOTIDE SEQUENCE [LARGE SCALE GENOMIC DNA]</scope>
    <source>
        <strain evidence="9 10">CMW 5346</strain>
    </source>
</reference>
<dbReference type="SMART" id="SM00338">
    <property type="entry name" value="BRLZ"/>
    <property type="match status" value="1"/>
</dbReference>
<evidence type="ECO:0000313" key="9">
    <source>
        <dbReference type="EMBL" id="KAL1903416.1"/>
    </source>
</evidence>
<feature type="compositionally biased region" description="Basic and acidic residues" evidence="7">
    <location>
        <begin position="199"/>
        <end position="210"/>
    </location>
</feature>
<evidence type="ECO:0000256" key="2">
    <source>
        <dbReference type="ARBA" id="ARBA00023015"/>
    </source>
</evidence>
<evidence type="ECO:0000256" key="5">
    <source>
        <dbReference type="ARBA" id="ARBA00023242"/>
    </source>
</evidence>
<dbReference type="InterPro" id="IPR046347">
    <property type="entry name" value="bZIP_sf"/>
</dbReference>
<comment type="caution">
    <text evidence="9">The sequence shown here is derived from an EMBL/GenBank/DDBJ whole genome shotgun (WGS) entry which is preliminary data.</text>
</comment>
<evidence type="ECO:0000256" key="1">
    <source>
        <dbReference type="ARBA" id="ARBA00004123"/>
    </source>
</evidence>
<evidence type="ECO:0000256" key="3">
    <source>
        <dbReference type="ARBA" id="ARBA00023125"/>
    </source>
</evidence>
<dbReference type="Proteomes" id="UP001583186">
    <property type="component" value="Unassembled WGS sequence"/>
</dbReference>
<feature type="compositionally biased region" description="Low complexity" evidence="7">
    <location>
        <begin position="161"/>
        <end position="173"/>
    </location>
</feature>
<evidence type="ECO:0000256" key="4">
    <source>
        <dbReference type="ARBA" id="ARBA00023163"/>
    </source>
</evidence>
<dbReference type="EMBL" id="JAWCUI010000001">
    <property type="protein sequence ID" value="KAL1903416.1"/>
    <property type="molecule type" value="Genomic_DNA"/>
</dbReference>
<keyword evidence="5" id="KW-0539">Nucleus</keyword>
<dbReference type="SUPFAM" id="SSF57959">
    <property type="entry name" value="Leucine zipper domain"/>
    <property type="match status" value="1"/>
</dbReference>